<evidence type="ECO:0000256" key="1">
    <source>
        <dbReference type="ARBA" id="ARBA00012528"/>
    </source>
</evidence>
<dbReference type="EMBL" id="RQIS01000013">
    <property type="protein sequence ID" value="RQH04435.1"/>
    <property type="molecule type" value="Genomic_DNA"/>
</dbReference>
<dbReference type="InterPro" id="IPR050469">
    <property type="entry name" value="Diguanylate_Cyclase"/>
</dbReference>
<protein>
    <recommendedName>
        <fullName evidence="1">diguanylate cyclase</fullName>
        <ecNumber evidence="1">2.7.7.65</ecNumber>
    </recommendedName>
</protein>
<dbReference type="CDD" id="cd01949">
    <property type="entry name" value="GGDEF"/>
    <property type="match status" value="1"/>
</dbReference>
<dbReference type="FunFam" id="3.30.70.270:FF:000001">
    <property type="entry name" value="Diguanylate cyclase domain protein"/>
    <property type="match status" value="1"/>
</dbReference>
<dbReference type="InterPro" id="IPR043128">
    <property type="entry name" value="Rev_trsase/Diguanyl_cyclase"/>
</dbReference>
<evidence type="ECO:0000256" key="2">
    <source>
        <dbReference type="ARBA" id="ARBA00034247"/>
    </source>
</evidence>
<dbReference type="GO" id="GO:0052621">
    <property type="term" value="F:diguanylate cyclase activity"/>
    <property type="evidence" value="ECO:0007669"/>
    <property type="project" value="UniProtKB-EC"/>
</dbReference>
<dbReference type="InterPro" id="IPR029787">
    <property type="entry name" value="Nucleotide_cyclase"/>
</dbReference>
<sequence>MTEPNTLSKRLRKLIDTVQHNERTLQRFQEIEVRLISVDDFAALLDTLVTDLARAFDLSVVTLWLDARVPYVGELLHGDSAPVADSRHLRGGHADERGLVLPGETGAPWLGQPTDLPPALRAEFFDPVDEPRSAAILPIESGAGVCAYLCLGSADAGRFTADMATDLLKRFAIFVSAGLVNVVHRQRLRRQGVTDALTALPNRRYFDARLREEIQRAARVAEPVACLFIDIDLFRQFNDTFGHDAGDRALMAVGSCIRRTVRQGETVARYGGEELVALVQGDTRRACIAAERVRAAVEALVIHDDRGAPLHLTVSIGVAARAIKQISTDTSVTANALIEAADRAMQLAKSSGRNRVEAHREDAGAVV</sequence>
<gene>
    <name evidence="4" type="ORF">D1Y85_18405</name>
</gene>
<dbReference type="GO" id="GO:1902201">
    <property type="term" value="P:negative regulation of bacterial-type flagellum-dependent cell motility"/>
    <property type="evidence" value="ECO:0007669"/>
    <property type="project" value="TreeGrafter"/>
</dbReference>
<dbReference type="Proteomes" id="UP000272778">
    <property type="component" value="Unassembled WGS sequence"/>
</dbReference>
<dbReference type="PROSITE" id="PS50887">
    <property type="entry name" value="GGDEF"/>
    <property type="match status" value="1"/>
</dbReference>
<dbReference type="SMART" id="SM00267">
    <property type="entry name" value="GGDEF"/>
    <property type="match status" value="1"/>
</dbReference>
<dbReference type="EC" id="2.7.7.65" evidence="1"/>
<dbReference type="InterPro" id="IPR000160">
    <property type="entry name" value="GGDEF_dom"/>
</dbReference>
<comment type="catalytic activity">
    <reaction evidence="2">
        <text>2 GTP = 3',3'-c-di-GMP + 2 diphosphate</text>
        <dbReference type="Rhea" id="RHEA:24898"/>
        <dbReference type="ChEBI" id="CHEBI:33019"/>
        <dbReference type="ChEBI" id="CHEBI:37565"/>
        <dbReference type="ChEBI" id="CHEBI:58805"/>
        <dbReference type="EC" id="2.7.7.65"/>
    </reaction>
</comment>
<reference evidence="4 5" key="1">
    <citation type="submission" date="2018-11" db="EMBL/GenBank/DDBJ databases">
        <title>Paraburkholderia sp. DHOA04, isolated from soil.</title>
        <authorList>
            <person name="Gao Z.-H."/>
            <person name="Qiu L.-H."/>
            <person name="Fu J.-C."/>
        </authorList>
    </citation>
    <scope>NUCLEOTIDE SEQUENCE [LARGE SCALE GENOMIC DNA]</scope>
    <source>
        <strain evidence="4 5">DHOA04</strain>
    </source>
</reference>
<dbReference type="GO" id="GO:0005886">
    <property type="term" value="C:plasma membrane"/>
    <property type="evidence" value="ECO:0007669"/>
    <property type="project" value="TreeGrafter"/>
</dbReference>
<evidence type="ECO:0000313" key="5">
    <source>
        <dbReference type="Proteomes" id="UP000272778"/>
    </source>
</evidence>
<comment type="caution">
    <text evidence="4">The sequence shown here is derived from an EMBL/GenBank/DDBJ whole genome shotgun (WGS) entry which is preliminary data.</text>
</comment>
<name>A0A3N6MRK5_9BURK</name>
<evidence type="ECO:0000313" key="4">
    <source>
        <dbReference type="EMBL" id="RQH04435.1"/>
    </source>
</evidence>
<feature type="domain" description="GGDEF" evidence="3">
    <location>
        <begin position="222"/>
        <end position="361"/>
    </location>
</feature>
<organism evidence="4 5">
    <name type="scientific">Paraburkholderia dinghuensis</name>
    <dbReference type="NCBI Taxonomy" id="2305225"/>
    <lineage>
        <taxon>Bacteria</taxon>
        <taxon>Pseudomonadati</taxon>
        <taxon>Pseudomonadota</taxon>
        <taxon>Betaproteobacteria</taxon>
        <taxon>Burkholderiales</taxon>
        <taxon>Burkholderiaceae</taxon>
        <taxon>Paraburkholderia</taxon>
    </lineage>
</organism>
<dbReference type="OrthoDB" id="9813903at2"/>
<dbReference type="PANTHER" id="PTHR45138">
    <property type="entry name" value="REGULATORY COMPONENTS OF SENSORY TRANSDUCTION SYSTEM"/>
    <property type="match status" value="1"/>
</dbReference>
<dbReference type="Pfam" id="PF00990">
    <property type="entry name" value="GGDEF"/>
    <property type="match status" value="1"/>
</dbReference>
<evidence type="ECO:0000259" key="3">
    <source>
        <dbReference type="PROSITE" id="PS50887"/>
    </source>
</evidence>
<dbReference type="InterPro" id="IPR029016">
    <property type="entry name" value="GAF-like_dom_sf"/>
</dbReference>
<dbReference type="Gene3D" id="3.30.450.40">
    <property type="match status" value="1"/>
</dbReference>
<accession>A0A3N6MRK5</accession>
<dbReference type="NCBIfam" id="TIGR00254">
    <property type="entry name" value="GGDEF"/>
    <property type="match status" value="1"/>
</dbReference>
<proteinExistence type="predicted"/>
<dbReference type="SUPFAM" id="SSF55073">
    <property type="entry name" value="Nucleotide cyclase"/>
    <property type="match status" value="1"/>
</dbReference>
<keyword evidence="5" id="KW-1185">Reference proteome</keyword>
<dbReference type="PANTHER" id="PTHR45138:SF9">
    <property type="entry name" value="DIGUANYLATE CYCLASE DGCM-RELATED"/>
    <property type="match status" value="1"/>
</dbReference>
<dbReference type="GO" id="GO:0043709">
    <property type="term" value="P:cell adhesion involved in single-species biofilm formation"/>
    <property type="evidence" value="ECO:0007669"/>
    <property type="project" value="TreeGrafter"/>
</dbReference>
<dbReference type="SUPFAM" id="SSF55781">
    <property type="entry name" value="GAF domain-like"/>
    <property type="match status" value="1"/>
</dbReference>
<dbReference type="Gene3D" id="3.30.70.270">
    <property type="match status" value="1"/>
</dbReference>
<dbReference type="RefSeq" id="WP_124152512.1">
    <property type="nucleotide sequence ID" value="NZ_RQIS01000013.1"/>
</dbReference>
<dbReference type="AlphaFoldDB" id="A0A3N6MRK5"/>